<feature type="domain" description="O-methyltransferase dimerisation" evidence="6">
    <location>
        <begin position="15"/>
        <end position="92"/>
    </location>
</feature>
<dbReference type="SUPFAM" id="SSF46785">
    <property type="entry name" value="Winged helix' DNA-binding domain"/>
    <property type="match status" value="1"/>
</dbReference>
<dbReference type="InterPro" id="IPR016461">
    <property type="entry name" value="COMT-like"/>
</dbReference>
<dbReference type="STRING" id="369401.SAMN05428642_10558"/>
<feature type="active site" description="Proton acceptor" evidence="4">
    <location>
        <position position="251"/>
    </location>
</feature>
<dbReference type="GO" id="GO:0032259">
    <property type="term" value="P:methylation"/>
    <property type="evidence" value="ECO:0007669"/>
    <property type="project" value="UniProtKB-KW"/>
</dbReference>
<feature type="domain" description="O-methyltransferase C-terminal" evidence="5">
    <location>
        <begin position="114"/>
        <end position="323"/>
    </location>
</feature>
<dbReference type="InterPro" id="IPR012967">
    <property type="entry name" value="COMT_dimerisation"/>
</dbReference>
<dbReference type="Pfam" id="PF08100">
    <property type="entry name" value="Dimerisation"/>
    <property type="match status" value="1"/>
</dbReference>
<dbReference type="Proteomes" id="UP000182544">
    <property type="component" value="Unassembled WGS sequence"/>
</dbReference>
<evidence type="ECO:0000313" key="8">
    <source>
        <dbReference type="Proteomes" id="UP000182544"/>
    </source>
</evidence>
<dbReference type="PANTHER" id="PTHR43712:SF2">
    <property type="entry name" value="O-METHYLTRANSFERASE CICE"/>
    <property type="match status" value="1"/>
</dbReference>
<gene>
    <name evidence="7" type="ORF">SAMN05428642_10558</name>
</gene>
<dbReference type="AlphaFoldDB" id="A0A1K2IRF4"/>
<protein>
    <submittedName>
        <fullName evidence="7">Dimerisation domain-containing protein</fullName>
    </submittedName>
</protein>
<keyword evidence="8" id="KW-1185">Reference proteome</keyword>
<evidence type="ECO:0000259" key="6">
    <source>
        <dbReference type="Pfam" id="PF08100"/>
    </source>
</evidence>
<dbReference type="RefSeq" id="WP_072403521.1">
    <property type="nucleotide sequence ID" value="NZ_FPKV01000005.1"/>
</dbReference>
<keyword evidence="3" id="KW-0949">S-adenosyl-L-methionine</keyword>
<evidence type="ECO:0000313" key="7">
    <source>
        <dbReference type="EMBL" id="SFZ94768.1"/>
    </source>
</evidence>
<dbReference type="SUPFAM" id="SSF53335">
    <property type="entry name" value="S-adenosyl-L-methionine-dependent methyltransferases"/>
    <property type="match status" value="1"/>
</dbReference>
<sequence length="342" mass="37746">METTTVNPSKIMQIGMGFWASKTLLTAVNMELFTHLANGELSGQDIKTKLGLHDRGLYDFLDTLVALGFLKRSGLKETSMYSNAEDANLFLDKNKLSYIGGMLEMANNRLYPFWNDLEEGLKTGKPQNETKTGGVPIFEALYANEQKLREFLKAMGGIQMGNFMMFSKAFDFTNYKTLCDIGGAGANLAIQVAKTNEHMICVSFDLPPVEPIARENITMMGLDDRISTQSGDFLNEALPKADIITMGNILHDWGIDDKKMLIKKAYDALPQGGVLVVIENIIDDNRSENAFGLMMSLTMNIETDEGFDFSAADFDGWAKECGFTRTSVMPLTGPSSAVIAIK</sequence>
<dbReference type="PANTHER" id="PTHR43712">
    <property type="entry name" value="PUTATIVE (AFU_ORTHOLOGUE AFUA_4G14580)-RELATED"/>
    <property type="match status" value="1"/>
</dbReference>
<dbReference type="PIRSF" id="PIRSF005739">
    <property type="entry name" value="O-mtase"/>
    <property type="match status" value="1"/>
</dbReference>
<reference evidence="7 8" key="1">
    <citation type="submission" date="2016-10" db="EMBL/GenBank/DDBJ databases">
        <authorList>
            <person name="de Groot N.N."/>
        </authorList>
    </citation>
    <scope>NUCLEOTIDE SEQUENCE [LARGE SCALE GENOMIC DNA]</scope>
    <source>
        <strain evidence="7 8">DSM 18180</strain>
    </source>
</reference>
<dbReference type="InterPro" id="IPR029063">
    <property type="entry name" value="SAM-dependent_MTases_sf"/>
</dbReference>
<dbReference type="InterPro" id="IPR036388">
    <property type="entry name" value="WH-like_DNA-bd_sf"/>
</dbReference>
<dbReference type="OrthoDB" id="9766840at2"/>
<dbReference type="InterPro" id="IPR036390">
    <property type="entry name" value="WH_DNA-bd_sf"/>
</dbReference>
<evidence type="ECO:0000259" key="5">
    <source>
        <dbReference type="Pfam" id="PF00891"/>
    </source>
</evidence>
<keyword evidence="2" id="KW-0808">Transferase</keyword>
<dbReference type="GO" id="GO:0008171">
    <property type="term" value="F:O-methyltransferase activity"/>
    <property type="evidence" value="ECO:0007669"/>
    <property type="project" value="InterPro"/>
</dbReference>
<evidence type="ECO:0000256" key="4">
    <source>
        <dbReference type="PIRSR" id="PIRSR005739-1"/>
    </source>
</evidence>
<evidence type="ECO:0000256" key="2">
    <source>
        <dbReference type="ARBA" id="ARBA00022679"/>
    </source>
</evidence>
<dbReference type="Gene3D" id="3.40.50.150">
    <property type="entry name" value="Vaccinia Virus protein VP39"/>
    <property type="match status" value="1"/>
</dbReference>
<name>A0A1K2IRF4_9FLAO</name>
<dbReference type="InterPro" id="IPR001077">
    <property type="entry name" value="COMT_C"/>
</dbReference>
<accession>A0A1K2IRF4</accession>
<dbReference type="Pfam" id="PF00891">
    <property type="entry name" value="Methyltransf_2"/>
    <property type="match status" value="1"/>
</dbReference>
<dbReference type="Gene3D" id="1.10.10.10">
    <property type="entry name" value="Winged helix-like DNA-binding domain superfamily/Winged helix DNA-binding domain"/>
    <property type="match status" value="1"/>
</dbReference>
<dbReference type="PROSITE" id="PS51683">
    <property type="entry name" value="SAM_OMT_II"/>
    <property type="match status" value="1"/>
</dbReference>
<evidence type="ECO:0000256" key="3">
    <source>
        <dbReference type="ARBA" id="ARBA00022691"/>
    </source>
</evidence>
<organism evidence="7 8">
    <name type="scientific">Flaviramulus basaltis</name>
    <dbReference type="NCBI Taxonomy" id="369401"/>
    <lineage>
        <taxon>Bacteria</taxon>
        <taxon>Pseudomonadati</taxon>
        <taxon>Bacteroidota</taxon>
        <taxon>Flavobacteriia</taxon>
        <taxon>Flavobacteriales</taxon>
        <taxon>Flavobacteriaceae</taxon>
        <taxon>Flaviramulus</taxon>
    </lineage>
</organism>
<evidence type="ECO:0000256" key="1">
    <source>
        <dbReference type="ARBA" id="ARBA00022603"/>
    </source>
</evidence>
<dbReference type="EMBL" id="FPKV01000005">
    <property type="protein sequence ID" value="SFZ94768.1"/>
    <property type="molecule type" value="Genomic_DNA"/>
</dbReference>
<proteinExistence type="predicted"/>
<keyword evidence="1" id="KW-0489">Methyltransferase</keyword>
<dbReference type="GO" id="GO:0046983">
    <property type="term" value="F:protein dimerization activity"/>
    <property type="evidence" value="ECO:0007669"/>
    <property type="project" value="InterPro"/>
</dbReference>